<dbReference type="SUPFAM" id="SSF46785">
    <property type="entry name" value="Winged helix' DNA-binding domain"/>
    <property type="match status" value="1"/>
</dbReference>
<evidence type="ECO:0000256" key="3">
    <source>
        <dbReference type="ARBA" id="ARBA00023163"/>
    </source>
</evidence>
<dbReference type="Gene3D" id="1.10.10.10">
    <property type="entry name" value="Winged helix-like DNA-binding domain superfamily/Winged helix DNA-binding domain"/>
    <property type="match status" value="1"/>
</dbReference>
<name>A0A1T5IS33_9FIRM</name>
<reference evidence="8 9" key="1">
    <citation type="submission" date="2017-02" db="EMBL/GenBank/DDBJ databases">
        <authorList>
            <person name="Peterson S.W."/>
        </authorList>
    </citation>
    <scope>NUCLEOTIDE SEQUENCE [LARGE SCALE GENOMIC DNA]</scope>
    <source>
        <strain evidence="8 9">M1</strain>
    </source>
</reference>
<evidence type="ECO:0000256" key="4">
    <source>
        <dbReference type="ARBA" id="ARBA00058938"/>
    </source>
</evidence>
<dbReference type="GO" id="GO:0003677">
    <property type="term" value="F:DNA binding"/>
    <property type="evidence" value="ECO:0007669"/>
    <property type="project" value="UniProtKB-KW"/>
</dbReference>
<dbReference type="InterPro" id="IPR036390">
    <property type="entry name" value="WH_DNA-bd_sf"/>
</dbReference>
<dbReference type="InterPro" id="IPR029016">
    <property type="entry name" value="GAF-like_dom_sf"/>
</dbReference>
<feature type="domain" description="IclR-ED" evidence="7">
    <location>
        <begin position="84"/>
        <end position="265"/>
    </location>
</feature>
<dbReference type="InterPro" id="IPR036388">
    <property type="entry name" value="WH-like_DNA-bd_sf"/>
</dbReference>
<keyword evidence="1" id="KW-0805">Transcription regulation</keyword>
<dbReference type="GO" id="GO:0045892">
    <property type="term" value="P:negative regulation of DNA-templated transcription"/>
    <property type="evidence" value="ECO:0007669"/>
    <property type="project" value="TreeGrafter"/>
</dbReference>
<dbReference type="Gene3D" id="3.30.450.40">
    <property type="match status" value="1"/>
</dbReference>
<keyword evidence="3" id="KW-0804">Transcription</keyword>
<dbReference type="PANTHER" id="PTHR30136">
    <property type="entry name" value="HELIX-TURN-HELIX TRANSCRIPTIONAL REGULATOR, ICLR FAMILY"/>
    <property type="match status" value="1"/>
</dbReference>
<keyword evidence="9" id="KW-1185">Reference proteome</keyword>
<accession>A0A1T5IS33</accession>
<dbReference type="EMBL" id="FUZT01000001">
    <property type="protein sequence ID" value="SKC41971.1"/>
    <property type="molecule type" value="Genomic_DNA"/>
</dbReference>
<protein>
    <recommendedName>
        <fullName evidence="5">Glycerol operon regulatory protein</fullName>
    </recommendedName>
</protein>
<organism evidence="8 9">
    <name type="scientific">Maledivibacter halophilus</name>
    <dbReference type="NCBI Taxonomy" id="36842"/>
    <lineage>
        <taxon>Bacteria</taxon>
        <taxon>Bacillati</taxon>
        <taxon>Bacillota</taxon>
        <taxon>Clostridia</taxon>
        <taxon>Peptostreptococcales</taxon>
        <taxon>Caminicellaceae</taxon>
        <taxon>Maledivibacter</taxon>
    </lineage>
</organism>
<proteinExistence type="predicted"/>
<dbReference type="PROSITE" id="PS51077">
    <property type="entry name" value="HTH_ICLR"/>
    <property type="match status" value="1"/>
</dbReference>
<dbReference type="PANTHER" id="PTHR30136:SF24">
    <property type="entry name" value="HTH-TYPE TRANSCRIPTIONAL REPRESSOR ALLR"/>
    <property type="match status" value="1"/>
</dbReference>
<dbReference type="Pfam" id="PF09339">
    <property type="entry name" value="HTH_IclR"/>
    <property type="match status" value="1"/>
</dbReference>
<dbReference type="Pfam" id="PF01614">
    <property type="entry name" value="IclR_C"/>
    <property type="match status" value="1"/>
</dbReference>
<evidence type="ECO:0000259" key="6">
    <source>
        <dbReference type="PROSITE" id="PS51077"/>
    </source>
</evidence>
<dbReference type="InterPro" id="IPR050707">
    <property type="entry name" value="HTH_MetabolicPath_Reg"/>
</dbReference>
<evidence type="ECO:0000313" key="8">
    <source>
        <dbReference type="EMBL" id="SKC41971.1"/>
    </source>
</evidence>
<dbReference type="SUPFAM" id="SSF55781">
    <property type="entry name" value="GAF domain-like"/>
    <property type="match status" value="1"/>
</dbReference>
<evidence type="ECO:0000256" key="2">
    <source>
        <dbReference type="ARBA" id="ARBA00023125"/>
    </source>
</evidence>
<dbReference type="AlphaFoldDB" id="A0A1T5IS33"/>
<evidence type="ECO:0000256" key="5">
    <source>
        <dbReference type="ARBA" id="ARBA00070406"/>
    </source>
</evidence>
<dbReference type="STRING" id="36842.SAMN02194393_00691"/>
<sequence>MYDNIKQIWVINKMKKQNVKIIQSVSRAIEIIRCFDNNEELGVTDISKILNLHKSTAFGLISTLEAYNLLEKNKYTGKYKLGIELFRLGTKVNSNLRNISTPYLEKLLKRYEETVNLVVRDGNFAMYLEKIESPHSMRICTKVGQRLPLYSTAVGKTILASLSKEETEDILNTSEIKKYTEKTISDKEQLFEHINMIREKGYAEDFEELEEGLTCVAAPIINHTKKAIAAISISGPTSRMNKELRLEIGRTLVKVTKEISEKLGFINI</sequence>
<gene>
    <name evidence="8" type="ORF">SAMN02194393_00691</name>
</gene>
<dbReference type="SMART" id="SM00346">
    <property type="entry name" value="HTH_ICLR"/>
    <property type="match status" value="1"/>
</dbReference>
<feature type="domain" description="HTH iclR-type" evidence="6">
    <location>
        <begin position="22"/>
        <end position="83"/>
    </location>
</feature>
<evidence type="ECO:0000256" key="1">
    <source>
        <dbReference type="ARBA" id="ARBA00023015"/>
    </source>
</evidence>
<comment type="function">
    <text evidence="4">May be an activator protein for the gylABX operon.</text>
</comment>
<dbReference type="FunFam" id="1.10.10.10:FF:000056">
    <property type="entry name" value="IclR family transcriptional regulator"/>
    <property type="match status" value="1"/>
</dbReference>
<dbReference type="GO" id="GO:0003700">
    <property type="term" value="F:DNA-binding transcription factor activity"/>
    <property type="evidence" value="ECO:0007669"/>
    <property type="project" value="TreeGrafter"/>
</dbReference>
<evidence type="ECO:0000259" key="7">
    <source>
        <dbReference type="PROSITE" id="PS51078"/>
    </source>
</evidence>
<dbReference type="PROSITE" id="PS51078">
    <property type="entry name" value="ICLR_ED"/>
    <property type="match status" value="1"/>
</dbReference>
<dbReference type="InterPro" id="IPR005471">
    <property type="entry name" value="Tscrpt_reg_IclR_N"/>
</dbReference>
<dbReference type="InterPro" id="IPR014757">
    <property type="entry name" value="Tscrpt_reg_IclR_C"/>
</dbReference>
<keyword evidence="2" id="KW-0238">DNA-binding</keyword>
<evidence type="ECO:0000313" key="9">
    <source>
        <dbReference type="Proteomes" id="UP000190285"/>
    </source>
</evidence>
<dbReference type="Proteomes" id="UP000190285">
    <property type="component" value="Unassembled WGS sequence"/>
</dbReference>